<feature type="non-terminal residue" evidence="2">
    <location>
        <position position="1"/>
    </location>
</feature>
<dbReference type="EMBL" id="BART01015775">
    <property type="protein sequence ID" value="GAG74996.1"/>
    <property type="molecule type" value="Genomic_DNA"/>
</dbReference>
<feature type="domain" description="Inosine/uridine-preferring nucleoside hydrolase" evidence="1">
    <location>
        <begin position="5"/>
        <end position="98"/>
    </location>
</feature>
<protein>
    <recommendedName>
        <fullName evidence="1">Inosine/uridine-preferring nucleoside hydrolase domain-containing protein</fullName>
    </recommendedName>
</protein>
<gene>
    <name evidence="2" type="ORF">S01H4_30540</name>
</gene>
<comment type="caution">
    <text evidence="2">The sequence shown here is derived from an EMBL/GenBank/DDBJ whole genome shotgun (WGS) entry which is preliminary data.</text>
</comment>
<evidence type="ECO:0000313" key="2">
    <source>
        <dbReference type="EMBL" id="GAG74996.1"/>
    </source>
</evidence>
<proteinExistence type="predicted"/>
<dbReference type="Gene3D" id="3.90.245.10">
    <property type="entry name" value="Ribonucleoside hydrolase-like"/>
    <property type="match status" value="1"/>
</dbReference>
<organism evidence="2">
    <name type="scientific">marine sediment metagenome</name>
    <dbReference type="NCBI Taxonomy" id="412755"/>
    <lineage>
        <taxon>unclassified sequences</taxon>
        <taxon>metagenomes</taxon>
        <taxon>ecological metagenomes</taxon>
    </lineage>
</organism>
<dbReference type="Pfam" id="PF01156">
    <property type="entry name" value="IU_nuc_hydro"/>
    <property type="match status" value="1"/>
</dbReference>
<dbReference type="AlphaFoldDB" id="X1BS74"/>
<dbReference type="SUPFAM" id="SSF53590">
    <property type="entry name" value="Nucleoside hydrolase"/>
    <property type="match status" value="1"/>
</dbReference>
<dbReference type="InterPro" id="IPR001910">
    <property type="entry name" value="Inosine/uridine_hydrolase_dom"/>
</dbReference>
<accession>X1BS74</accession>
<reference evidence="2" key="1">
    <citation type="journal article" date="2014" name="Front. Microbiol.">
        <title>High frequency of phylogenetically diverse reductive dehalogenase-homologous genes in deep subseafloor sedimentary metagenomes.</title>
        <authorList>
            <person name="Kawai M."/>
            <person name="Futagami T."/>
            <person name="Toyoda A."/>
            <person name="Takaki Y."/>
            <person name="Nishi S."/>
            <person name="Hori S."/>
            <person name="Arai W."/>
            <person name="Tsubouchi T."/>
            <person name="Morono Y."/>
            <person name="Uchiyama I."/>
            <person name="Ito T."/>
            <person name="Fujiyama A."/>
            <person name="Inagaki F."/>
            <person name="Takami H."/>
        </authorList>
    </citation>
    <scope>NUCLEOTIDE SEQUENCE</scope>
    <source>
        <strain evidence="2">Expedition CK06-06</strain>
    </source>
</reference>
<dbReference type="InterPro" id="IPR036452">
    <property type="entry name" value="Ribo_hydro-like"/>
</dbReference>
<name>X1BS74_9ZZZZ</name>
<sequence length="108" mass="11791">HRIDSLGTPWARIASAIIEQEVRWFMEQFGWTGGQIFDACAVAAVVEPGLLKTNPMHIDIELHGGLTRGRTVADISSRFSPDSNVVVGVGIDSERFIQILHEGFGNSS</sequence>
<dbReference type="GO" id="GO:0016799">
    <property type="term" value="F:hydrolase activity, hydrolyzing N-glycosyl compounds"/>
    <property type="evidence" value="ECO:0007669"/>
    <property type="project" value="InterPro"/>
</dbReference>
<evidence type="ECO:0000259" key="1">
    <source>
        <dbReference type="Pfam" id="PF01156"/>
    </source>
</evidence>